<organism evidence="1 2">
    <name type="scientific">Elysia crispata</name>
    <name type="common">lettuce slug</name>
    <dbReference type="NCBI Taxonomy" id="231223"/>
    <lineage>
        <taxon>Eukaryota</taxon>
        <taxon>Metazoa</taxon>
        <taxon>Spiralia</taxon>
        <taxon>Lophotrochozoa</taxon>
        <taxon>Mollusca</taxon>
        <taxon>Gastropoda</taxon>
        <taxon>Heterobranchia</taxon>
        <taxon>Euthyneura</taxon>
        <taxon>Panpulmonata</taxon>
        <taxon>Sacoglossa</taxon>
        <taxon>Placobranchoidea</taxon>
        <taxon>Plakobranchidae</taxon>
        <taxon>Elysia</taxon>
    </lineage>
</organism>
<dbReference type="AlphaFoldDB" id="A0AAE1E3K8"/>
<keyword evidence="2" id="KW-1185">Reference proteome</keyword>
<proteinExistence type="predicted"/>
<accession>A0AAE1E3K8</accession>
<gene>
    <name evidence="1" type="ORF">RRG08_023085</name>
</gene>
<reference evidence="1" key="1">
    <citation type="journal article" date="2023" name="G3 (Bethesda)">
        <title>A reference genome for the long-term kleptoplast-retaining sea slug Elysia crispata morphotype clarki.</title>
        <authorList>
            <person name="Eastman K.E."/>
            <person name="Pendleton A.L."/>
            <person name="Shaikh M.A."/>
            <person name="Suttiyut T."/>
            <person name="Ogas R."/>
            <person name="Tomko P."/>
            <person name="Gavelis G."/>
            <person name="Widhalm J.R."/>
            <person name="Wisecaver J.H."/>
        </authorList>
    </citation>
    <scope>NUCLEOTIDE SEQUENCE</scope>
    <source>
        <strain evidence="1">ECLA1</strain>
    </source>
</reference>
<name>A0AAE1E3K8_9GAST</name>
<evidence type="ECO:0000313" key="1">
    <source>
        <dbReference type="EMBL" id="KAK3792752.1"/>
    </source>
</evidence>
<protein>
    <submittedName>
        <fullName evidence="1">Uncharacterized protein</fullName>
    </submittedName>
</protein>
<comment type="caution">
    <text evidence="1">The sequence shown here is derived from an EMBL/GenBank/DDBJ whole genome shotgun (WGS) entry which is preliminary data.</text>
</comment>
<dbReference type="EMBL" id="JAWDGP010001332">
    <property type="protein sequence ID" value="KAK3792752.1"/>
    <property type="molecule type" value="Genomic_DNA"/>
</dbReference>
<sequence length="163" mass="17637">MVGEAVGIGRYRKNRSSVRPLPEVMAGLPTRRLWLSVTILWNGGRFRRETISVRSAVSHSTVGSKESYIRNNQDVLQKTGSLIAQLQVHPAEVSPVLAAGPQPRLRSSGRPSPCATMTTHAFPYTCPGLPAAQGLYDPTKESDACGVGYVVNIDGLKSHRVSK</sequence>
<evidence type="ECO:0000313" key="2">
    <source>
        <dbReference type="Proteomes" id="UP001283361"/>
    </source>
</evidence>
<dbReference type="Proteomes" id="UP001283361">
    <property type="component" value="Unassembled WGS sequence"/>
</dbReference>